<keyword evidence="3" id="KW-1185">Reference proteome</keyword>
<dbReference type="InterPro" id="IPR010297">
    <property type="entry name" value="DUF900_hydrolase"/>
</dbReference>
<dbReference type="OrthoDB" id="9797755at2"/>
<dbReference type="Proteomes" id="UP000274271">
    <property type="component" value="Unassembled WGS sequence"/>
</dbReference>
<dbReference type="InterPro" id="IPR029058">
    <property type="entry name" value="AB_hydrolase_fold"/>
</dbReference>
<gene>
    <name evidence="2" type="ORF">EHT87_13185</name>
</gene>
<dbReference type="PANTHER" id="PTHR36513">
    <property type="entry name" value="ABC TRANSMEMBRANE TYPE-1 DOMAIN-CONTAINING PROTEIN"/>
    <property type="match status" value="1"/>
</dbReference>
<dbReference type="GO" id="GO:0016787">
    <property type="term" value="F:hydrolase activity"/>
    <property type="evidence" value="ECO:0007669"/>
    <property type="project" value="UniProtKB-KW"/>
</dbReference>
<protein>
    <submittedName>
        <fullName evidence="2">Alpha/beta hydrolase</fullName>
    </submittedName>
</protein>
<dbReference type="Gene3D" id="3.40.50.1820">
    <property type="entry name" value="alpha/beta hydrolase"/>
    <property type="match status" value="1"/>
</dbReference>
<comment type="caution">
    <text evidence="2">The sequence shown here is derived from an EMBL/GenBank/DDBJ whole genome shotgun (WGS) entry which is preliminary data.</text>
</comment>
<proteinExistence type="predicted"/>
<organism evidence="2 3">
    <name type="scientific">Larkinella knui</name>
    <dbReference type="NCBI Taxonomy" id="2025310"/>
    <lineage>
        <taxon>Bacteria</taxon>
        <taxon>Pseudomonadati</taxon>
        <taxon>Bacteroidota</taxon>
        <taxon>Cytophagia</taxon>
        <taxon>Cytophagales</taxon>
        <taxon>Spirosomataceae</taxon>
        <taxon>Larkinella</taxon>
    </lineage>
</organism>
<dbReference type="PANTHER" id="PTHR36513:SF1">
    <property type="entry name" value="TRANSMEMBRANE PROTEIN"/>
    <property type="match status" value="1"/>
</dbReference>
<dbReference type="SUPFAM" id="SSF53474">
    <property type="entry name" value="alpha/beta-Hydrolases"/>
    <property type="match status" value="1"/>
</dbReference>
<feature type="region of interest" description="Disordered" evidence="1">
    <location>
        <begin position="61"/>
        <end position="88"/>
    </location>
</feature>
<dbReference type="AlphaFoldDB" id="A0A3P1CQ71"/>
<accession>A0A3P1CQ71</accession>
<keyword evidence="2" id="KW-0378">Hydrolase</keyword>
<dbReference type="EMBL" id="RQJP01000002">
    <property type="protein sequence ID" value="RRB15473.1"/>
    <property type="molecule type" value="Genomic_DNA"/>
</dbReference>
<evidence type="ECO:0000256" key="1">
    <source>
        <dbReference type="SAM" id="MobiDB-lite"/>
    </source>
</evidence>
<sequence>MAAVTHFLITNRQIDSEQGVEVINPTGSESVSHEEPVSFRFARYTFDPENSHDKGVVILSPDPTPFQKASPDADGLGPEGGRSEVANSLANSGPVFTEVYQTLKAGSGNVLFFIHGFRSDLDITLKTIRKLHREYVHDESGIETIVAFTWPSQKDIFQYFDDQQDARLSGYAFARVFTQLHASLSGLFQTRQIHLLCHSMGNQVLFYMLERLFEHTVPPLDMFKEAVLVAADIPEDAFDPGQPLHHLVHLCEQVHVYYHQGDLALGASSLIRLRKNRLGRVGFGNSRPVPEDVFAIDVTLTPSDDTDPFLRDLIQFDRDELVKHWYYLSNSSVIKDICAIFKTGISVIRTGVSA</sequence>
<name>A0A3P1CQ71_9BACT</name>
<evidence type="ECO:0000313" key="3">
    <source>
        <dbReference type="Proteomes" id="UP000274271"/>
    </source>
</evidence>
<dbReference type="RefSeq" id="WP_124907077.1">
    <property type="nucleotide sequence ID" value="NZ_RQJP01000002.1"/>
</dbReference>
<evidence type="ECO:0000313" key="2">
    <source>
        <dbReference type="EMBL" id="RRB15473.1"/>
    </source>
</evidence>
<reference evidence="2 3" key="1">
    <citation type="submission" date="2018-11" db="EMBL/GenBank/DDBJ databases">
        <authorList>
            <person name="Zhou Z."/>
            <person name="Wang G."/>
        </authorList>
    </citation>
    <scope>NUCLEOTIDE SEQUENCE [LARGE SCALE GENOMIC DNA]</scope>
    <source>
        <strain evidence="2 3">KCTC42998</strain>
    </source>
</reference>
<dbReference type="Pfam" id="PF05990">
    <property type="entry name" value="DUF900"/>
    <property type="match status" value="1"/>
</dbReference>